<proteinExistence type="predicted"/>
<organism evidence="1 2">
    <name type="scientific">Megasphaera paucivorans</name>
    <dbReference type="NCBI Taxonomy" id="349095"/>
    <lineage>
        <taxon>Bacteria</taxon>
        <taxon>Bacillati</taxon>
        <taxon>Bacillota</taxon>
        <taxon>Negativicutes</taxon>
        <taxon>Veillonellales</taxon>
        <taxon>Veillonellaceae</taxon>
        <taxon>Megasphaera</taxon>
    </lineage>
</organism>
<dbReference type="InterPro" id="IPR014858">
    <property type="entry name" value="BrxB"/>
</dbReference>
<protein>
    <recommendedName>
        <fullName evidence="3">DUF1788 domain-containing protein</fullName>
    </recommendedName>
</protein>
<gene>
    <name evidence="1" type="ORF">SAMN05660299_02431</name>
</gene>
<evidence type="ECO:0008006" key="3">
    <source>
        <dbReference type="Google" id="ProtNLM"/>
    </source>
</evidence>
<dbReference type="STRING" id="349095.SAMN05660299_02431"/>
<dbReference type="OrthoDB" id="1093513at2"/>
<reference evidence="1 2" key="1">
    <citation type="submission" date="2016-10" db="EMBL/GenBank/DDBJ databases">
        <authorList>
            <person name="de Groot N.N."/>
        </authorList>
    </citation>
    <scope>NUCLEOTIDE SEQUENCE [LARGE SCALE GENOMIC DNA]</scope>
    <source>
        <strain evidence="1 2">DSM 16981</strain>
    </source>
</reference>
<evidence type="ECO:0000313" key="1">
    <source>
        <dbReference type="EMBL" id="SDN26796.1"/>
    </source>
</evidence>
<evidence type="ECO:0000313" key="2">
    <source>
        <dbReference type="Proteomes" id="UP000199309"/>
    </source>
</evidence>
<dbReference type="AlphaFoldDB" id="A0A1H0A2B0"/>
<dbReference type="Pfam" id="PF08747">
    <property type="entry name" value="BrxB"/>
    <property type="match status" value="1"/>
</dbReference>
<accession>A0A1H0A2B0</accession>
<dbReference type="Proteomes" id="UP000199309">
    <property type="component" value="Unassembled WGS sequence"/>
</dbReference>
<dbReference type="EMBL" id="FNHQ01000034">
    <property type="protein sequence ID" value="SDN26796.1"/>
    <property type="molecule type" value="Genomic_DNA"/>
</dbReference>
<name>A0A1H0A2B0_9FIRM</name>
<sequence length="196" mass="23302">MADLEKRLEQLESIIKKPTFRMNKGKANEVNYWVFDYSPKDELEVRKWLVYLKNKNARGFDGFELVIFDLYDLIMDYLENRHFIDKCEAFETKKGFAYVTAAIQHTLKMTDKENLLVNYISTHIPNKAVVFLTGIGKCYPLLEAPEVFNKILYNMPQQYAAVPMVLFYPGTYTEQELIVFNEWKEDNYYRAFRIVR</sequence>
<keyword evidence="2" id="KW-1185">Reference proteome</keyword>
<dbReference type="RefSeq" id="WP_091652341.1">
    <property type="nucleotide sequence ID" value="NZ_FNHQ01000034.1"/>
</dbReference>